<feature type="compositionally biased region" description="Basic residues" evidence="1">
    <location>
        <begin position="704"/>
        <end position="720"/>
    </location>
</feature>
<comment type="caution">
    <text evidence="3">The sequence shown here is derived from an EMBL/GenBank/DDBJ whole genome shotgun (WGS) entry which is preliminary data.</text>
</comment>
<dbReference type="InterPro" id="IPR003593">
    <property type="entry name" value="AAA+_ATPase"/>
</dbReference>
<dbReference type="Proteomes" id="UP000302139">
    <property type="component" value="Unassembled WGS sequence"/>
</dbReference>
<name>A0A4D4LKM9_STRAX</name>
<dbReference type="EMBL" id="BJHY01000001">
    <property type="protein sequence ID" value="GDY78343.1"/>
    <property type="molecule type" value="Genomic_DNA"/>
</dbReference>
<dbReference type="InterPro" id="IPR018647">
    <property type="entry name" value="SLFN_3-like_DNA/RNA_helicase"/>
</dbReference>
<dbReference type="SMART" id="SM00382">
    <property type="entry name" value="AAA"/>
    <property type="match status" value="1"/>
</dbReference>
<dbReference type="AlphaFoldDB" id="A0A4D4LKM9"/>
<feature type="domain" description="AAA+ ATPase" evidence="2">
    <location>
        <begin position="304"/>
        <end position="455"/>
    </location>
</feature>
<dbReference type="OMA" id="DGLMHIE"/>
<dbReference type="EMBL" id="BJHX01000001">
    <property type="protein sequence ID" value="GDY61555.1"/>
    <property type="molecule type" value="Genomic_DNA"/>
</dbReference>
<gene>
    <name evidence="3" type="ORF">SAV14893_009480</name>
    <name evidence="4" type="ORF">SAV31267_078280</name>
</gene>
<evidence type="ECO:0000256" key="1">
    <source>
        <dbReference type="SAM" id="MobiDB-lite"/>
    </source>
</evidence>
<protein>
    <submittedName>
        <fullName evidence="3">ATPase AAA</fullName>
    </submittedName>
</protein>
<dbReference type="InterPro" id="IPR027417">
    <property type="entry name" value="P-loop_NTPase"/>
</dbReference>
<reference evidence="4 5" key="1">
    <citation type="submission" date="2019-04" db="EMBL/GenBank/DDBJ databases">
        <title>Draft genome sequences of Streptomyces avermitilis ATCC 31267.</title>
        <authorList>
            <person name="Komaki H."/>
            <person name="Tamura T."/>
            <person name="Hosoyama A."/>
        </authorList>
    </citation>
    <scope>NUCLEOTIDE SEQUENCE [LARGE SCALE GENOMIC DNA]</scope>
    <source>
        <strain evidence="4 5">ATCC 31267</strain>
    </source>
</reference>
<evidence type="ECO:0000313" key="3">
    <source>
        <dbReference type="EMBL" id="GDY61555.1"/>
    </source>
</evidence>
<proteinExistence type="predicted"/>
<evidence type="ECO:0000259" key="2">
    <source>
        <dbReference type="SMART" id="SM00382"/>
    </source>
</evidence>
<dbReference type="SUPFAM" id="SSF52540">
    <property type="entry name" value="P-loop containing nucleoside triphosphate hydrolases"/>
    <property type="match status" value="1"/>
</dbReference>
<reference evidence="3 6" key="2">
    <citation type="submission" date="2019-04" db="EMBL/GenBank/DDBJ databases">
        <title>Draft genome sequences of Streptomyces avermitilis NBRC 14893.</title>
        <authorList>
            <person name="Komaki H."/>
            <person name="Tamura T."/>
            <person name="Hosoyama A."/>
        </authorList>
    </citation>
    <scope>NUCLEOTIDE SEQUENCE [LARGE SCALE GENOMIC DNA]</scope>
    <source>
        <strain evidence="3 6">NBRC 14893</strain>
    </source>
</reference>
<evidence type="ECO:0000313" key="6">
    <source>
        <dbReference type="Proteomes" id="UP000302139"/>
    </source>
</evidence>
<feature type="region of interest" description="Disordered" evidence="1">
    <location>
        <begin position="693"/>
        <end position="731"/>
    </location>
</feature>
<dbReference type="Pfam" id="PF09848">
    <property type="entry name" value="SLFN-g3_helicase"/>
    <property type="match status" value="1"/>
</dbReference>
<dbReference type="Proteomes" id="UP000299211">
    <property type="component" value="Unassembled WGS sequence"/>
</dbReference>
<accession>A0A4D4LKM9</accession>
<sequence length="731" mass="81643">MRPDGLPHMDMPPPARVTRALGEHLVSMLLLKLSAQDLLALNSRRRMVPHLAARWKHFRGSDASLSERSAWAESLVDLAKDLVAANRGNVEMIVECAATVDESDRPGAPRLIDVVLIGHHPYTRGLSVQLVELKRWSMVTRVEAATAELVHVPGMGEKKHPAVQLREYFDAFTGARGPLSGLDFECGGFAYLHNATDASVKPLMDLDAPTGAYARMYTNDGRGRLMSDLRKHFAEDGGASAAETLLRSMQLRNTPLLDAMIRSRGEDTVFTLRGRQQEVADQILGTTSLVLGDPNQPALMPDERRVVFLVTGGAGTGKSAIGLQVKAELEANGRTVKYASGSRAFNGAIQEHVGYGDREFRESFTYFSSFVTPPEPPLDVLLCDEAHRLRDRSTSRFWRPEQQGTKPQVDELLEASRLTVFFLDESQSVRPNEVGNVELIENAAKRHDAELVRYRLREQFRCGGSDAYIRWVRAVLGVTDDVAEQWTPDGLMHIEVADSPEELEQVIRSEALAGASARMVAGYCWPWTKPLGKEKRLEADVRIGDWHRPWNADSESFCENGAPPSKIWSVHQDGLEQIGCVYTAQGLEWDWCGVIMGDDMVRRDGKWVFRRGKERKDLEAGVKRVAVPGSFDPKVRASSVDDGGFARLVRHAYHVLMTRASRATVLYSTDEETRVYLKDLVGNVQIHGLRPTWENLPPEARVPHLPRPRRGGRNRSRNRRDKGQPGQKTLF</sequence>
<evidence type="ECO:0000313" key="5">
    <source>
        <dbReference type="Proteomes" id="UP000299211"/>
    </source>
</evidence>
<organism evidence="3 6">
    <name type="scientific">Streptomyces avermitilis</name>
    <dbReference type="NCBI Taxonomy" id="33903"/>
    <lineage>
        <taxon>Bacteria</taxon>
        <taxon>Bacillati</taxon>
        <taxon>Actinomycetota</taxon>
        <taxon>Actinomycetes</taxon>
        <taxon>Kitasatosporales</taxon>
        <taxon>Streptomycetaceae</taxon>
        <taxon>Streptomyces</taxon>
    </lineage>
</organism>
<evidence type="ECO:0000313" key="4">
    <source>
        <dbReference type="EMBL" id="GDY78343.1"/>
    </source>
</evidence>